<dbReference type="Proteomes" id="UP000051861">
    <property type="component" value="Unassembled WGS sequence"/>
</dbReference>
<gene>
    <name evidence="3" type="ORF">AMJ44_12320</name>
</gene>
<dbReference type="AlphaFoldDB" id="A0A0S7XQI4"/>
<dbReference type="Pfam" id="PF00565">
    <property type="entry name" value="SNase"/>
    <property type="match status" value="1"/>
</dbReference>
<name>A0A0S7XQI4_UNCSA</name>
<feature type="signal peptide" evidence="1">
    <location>
        <begin position="1"/>
        <end position="22"/>
    </location>
</feature>
<protein>
    <recommendedName>
        <fullName evidence="2">TNase-like domain-containing protein</fullName>
    </recommendedName>
</protein>
<dbReference type="SUPFAM" id="SSF50199">
    <property type="entry name" value="Staphylococcal nuclease"/>
    <property type="match status" value="1"/>
</dbReference>
<keyword evidence="1" id="KW-0732">Signal</keyword>
<dbReference type="InterPro" id="IPR016071">
    <property type="entry name" value="Staphylococal_nuclease_OB-fold"/>
</dbReference>
<feature type="chain" id="PRO_5006640186" description="TNase-like domain-containing protein" evidence="1">
    <location>
        <begin position="23"/>
        <end position="156"/>
    </location>
</feature>
<sequence length="156" mass="17843">MSRTHKKLMLVILMMLSFQISAVCNTGVIKKVLSGDLVQIGDTFVARLTGITAPPRNETLGYKIYDFTKRELEGKTVKIFTWTTDNTAAGIVYDENGYPFVEIEFLEGESRSFNEILLKKGYACVDQKHLPENLKHYLDLERQAREKGLGIWQKEH</sequence>
<organism evidence="3 4">
    <name type="scientific">candidate division WOR-1 bacterium DG_54_3</name>
    <dbReference type="NCBI Taxonomy" id="1703775"/>
    <lineage>
        <taxon>Bacteria</taxon>
        <taxon>Bacillati</taxon>
        <taxon>Saganbacteria</taxon>
    </lineage>
</organism>
<dbReference type="InterPro" id="IPR035437">
    <property type="entry name" value="SNase_OB-fold_sf"/>
</dbReference>
<dbReference type="SMART" id="SM00318">
    <property type="entry name" value="SNc"/>
    <property type="match status" value="1"/>
</dbReference>
<accession>A0A0S7XQI4</accession>
<evidence type="ECO:0000259" key="2">
    <source>
        <dbReference type="PROSITE" id="PS50830"/>
    </source>
</evidence>
<dbReference type="Gene3D" id="2.40.50.90">
    <property type="match status" value="1"/>
</dbReference>
<evidence type="ECO:0000256" key="1">
    <source>
        <dbReference type="SAM" id="SignalP"/>
    </source>
</evidence>
<reference evidence="3 4" key="1">
    <citation type="journal article" date="2015" name="Microbiome">
        <title>Genomic resolution of linkages in carbon, nitrogen, and sulfur cycling among widespread estuary sediment bacteria.</title>
        <authorList>
            <person name="Baker B.J."/>
            <person name="Lazar C.S."/>
            <person name="Teske A.P."/>
            <person name="Dick G.J."/>
        </authorList>
    </citation>
    <scope>NUCLEOTIDE SEQUENCE [LARGE SCALE GENOMIC DNA]</scope>
    <source>
        <strain evidence="3">DG_54_3</strain>
    </source>
</reference>
<dbReference type="PROSITE" id="PS50830">
    <property type="entry name" value="TNASE_3"/>
    <property type="match status" value="1"/>
</dbReference>
<proteinExistence type="predicted"/>
<comment type="caution">
    <text evidence="3">The sequence shown here is derived from an EMBL/GenBank/DDBJ whole genome shotgun (WGS) entry which is preliminary data.</text>
</comment>
<dbReference type="EMBL" id="LIZX01000168">
    <property type="protein sequence ID" value="KPJ64679.1"/>
    <property type="molecule type" value="Genomic_DNA"/>
</dbReference>
<feature type="domain" description="TNase-like" evidence="2">
    <location>
        <begin position="23"/>
        <end position="154"/>
    </location>
</feature>
<evidence type="ECO:0000313" key="4">
    <source>
        <dbReference type="Proteomes" id="UP000051861"/>
    </source>
</evidence>
<evidence type="ECO:0000313" key="3">
    <source>
        <dbReference type="EMBL" id="KPJ64679.1"/>
    </source>
</evidence>